<keyword evidence="3" id="KW-1185">Reference proteome</keyword>
<dbReference type="AlphaFoldDB" id="A0AAE1AJZ0"/>
<feature type="compositionally biased region" description="Basic and acidic residues" evidence="1">
    <location>
        <begin position="55"/>
        <end position="75"/>
    </location>
</feature>
<comment type="caution">
    <text evidence="2">The sequence shown here is derived from an EMBL/GenBank/DDBJ whole genome shotgun (WGS) entry which is preliminary data.</text>
</comment>
<feature type="region of interest" description="Disordered" evidence="1">
    <location>
        <begin position="54"/>
        <end position="75"/>
    </location>
</feature>
<gene>
    <name evidence="2" type="ORF">RRG08_063769</name>
</gene>
<evidence type="ECO:0000313" key="3">
    <source>
        <dbReference type="Proteomes" id="UP001283361"/>
    </source>
</evidence>
<accession>A0AAE1AJZ0</accession>
<sequence>MATSKAQQAAEAQDQQKAQFGSHDVTMAKLFRFMSGSKYLVELCVPMFHVSTEGLRSRESKNATEDECPHELAKL</sequence>
<reference evidence="2" key="1">
    <citation type="journal article" date="2023" name="G3 (Bethesda)">
        <title>A reference genome for the long-term kleptoplast-retaining sea slug Elysia crispata morphotype clarki.</title>
        <authorList>
            <person name="Eastman K.E."/>
            <person name="Pendleton A.L."/>
            <person name="Shaikh M.A."/>
            <person name="Suttiyut T."/>
            <person name="Ogas R."/>
            <person name="Tomko P."/>
            <person name="Gavelis G."/>
            <person name="Widhalm J.R."/>
            <person name="Wisecaver J.H."/>
        </authorList>
    </citation>
    <scope>NUCLEOTIDE SEQUENCE</scope>
    <source>
        <strain evidence="2">ECLA1</strain>
    </source>
</reference>
<proteinExistence type="predicted"/>
<organism evidence="2 3">
    <name type="scientific">Elysia crispata</name>
    <name type="common">lettuce slug</name>
    <dbReference type="NCBI Taxonomy" id="231223"/>
    <lineage>
        <taxon>Eukaryota</taxon>
        <taxon>Metazoa</taxon>
        <taxon>Spiralia</taxon>
        <taxon>Lophotrochozoa</taxon>
        <taxon>Mollusca</taxon>
        <taxon>Gastropoda</taxon>
        <taxon>Heterobranchia</taxon>
        <taxon>Euthyneura</taxon>
        <taxon>Panpulmonata</taxon>
        <taxon>Sacoglossa</taxon>
        <taxon>Placobranchoidea</taxon>
        <taxon>Plakobranchidae</taxon>
        <taxon>Elysia</taxon>
    </lineage>
</organism>
<name>A0AAE1AJZ0_9GAST</name>
<protein>
    <submittedName>
        <fullName evidence="2">Uncharacterized protein</fullName>
    </submittedName>
</protein>
<evidence type="ECO:0000313" key="2">
    <source>
        <dbReference type="EMBL" id="KAK3789053.1"/>
    </source>
</evidence>
<dbReference type="EMBL" id="JAWDGP010001698">
    <property type="protein sequence ID" value="KAK3789053.1"/>
    <property type="molecule type" value="Genomic_DNA"/>
</dbReference>
<dbReference type="Proteomes" id="UP001283361">
    <property type="component" value="Unassembled WGS sequence"/>
</dbReference>
<evidence type="ECO:0000256" key="1">
    <source>
        <dbReference type="SAM" id="MobiDB-lite"/>
    </source>
</evidence>